<sequence>MTFRELMNIALQFYDSFKPDQCQGCGNAGHGKTAAQAKFSHTAAVQFLLSKQISMCPGADQGQYQNI</sequence>
<proteinExistence type="predicted"/>
<keyword evidence="2" id="KW-1185">Reference proteome</keyword>
<name>A0A3E3I2F0_9FIRM</name>
<dbReference type="AlphaFoldDB" id="A0A3E3I2F0"/>
<evidence type="ECO:0000313" key="2">
    <source>
        <dbReference type="Proteomes" id="UP000260812"/>
    </source>
</evidence>
<gene>
    <name evidence="1" type="ORF">DXC51_15585</name>
</gene>
<reference evidence="1" key="1">
    <citation type="submission" date="2018-08" db="EMBL/GenBank/DDBJ databases">
        <title>A genome reference for cultivated species of the human gut microbiota.</title>
        <authorList>
            <person name="Zou Y."/>
            <person name="Xue W."/>
            <person name="Luo G."/>
        </authorList>
    </citation>
    <scope>NUCLEOTIDE SEQUENCE [LARGE SCALE GENOMIC DNA]</scope>
    <source>
        <strain evidence="1">TF05-5AC</strain>
    </source>
</reference>
<dbReference type="Proteomes" id="UP000260812">
    <property type="component" value="Unassembled WGS sequence"/>
</dbReference>
<comment type="caution">
    <text evidence="1">The sequence shown here is derived from an EMBL/GenBank/DDBJ whole genome shotgun (WGS) entry which is preliminary data.</text>
</comment>
<accession>A0A3E3I2F0</accession>
<protein>
    <submittedName>
        <fullName evidence="1">Uncharacterized protein</fullName>
    </submittedName>
</protein>
<evidence type="ECO:0000313" key="1">
    <source>
        <dbReference type="EMBL" id="RGE58832.1"/>
    </source>
</evidence>
<organism evidence="1 2">
    <name type="scientific">Eisenbergiella massiliensis</name>
    <dbReference type="NCBI Taxonomy" id="1720294"/>
    <lineage>
        <taxon>Bacteria</taxon>
        <taxon>Bacillati</taxon>
        <taxon>Bacillota</taxon>
        <taxon>Clostridia</taxon>
        <taxon>Lachnospirales</taxon>
        <taxon>Lachnospiraceae</taxon>
        <taxon>Eisenbergiella</taxon>
    </lineage>
</organism>
<dbReference type="EMBL" id="QVLV01000010">
    <property type="protein sequence ID" value="RGE58832.1"/>
    <property type="molecule type" value="Genomic_DNA"/>
</dbReference>